<evidence type="ECO:0000256" key="4">
    <source>
        <dbReference type="ARBA" id="ARBA00022833"/>
    </source>
</evidence>
<dbReference type="AlphaFoldDB" id="B6A9X1"/>
<dbReference type="GO" id="GO:0003723">
    <property type="term" value="F:RNA binding"/>
    <property type="evidence" value="ECO:0007669"/>
    <property type="project" value="InterPro"/>
</dbReference>
<dbReference type="InterPro" id="IPR036855">
    <property type="entry name" value="Znf_CCCH_sf"/>
</dbReference>
<evidence type="ECO:0000259" key="6">
    <source>
        <dbReference type="PROSITE" id="PS50103"/>
    </source>
</evidence>
<reference evidence="7" key="1">
    <citation type="submission" date="2008-06" db="EMBL/GenBank/DDBJ databases">
        <authorList>
            <person name="Lorenzi H."/>
            <person name="Inman J."/>
            <person name="Miller J."/>
            <person name="Schobel S."/>
            <person name="Amedeo P."/>
            <person name="Caler E.V."/>
            <person name="da Silva J."/>
        </authorList>
    </citation>
    <scope>NUCLEOTIDE SEQUENCE [LARGE SCALE GENOMIC DNA]</scope>
    <source>
        <strain evidence="7">RN66</strain>
    </source>
</reference>
<evidence type="ECO:0000256" key="1">
    <source>
        <dbReference type="ARBA" id="ARBA00022723"/>
    </source>
</evidence>
<evidence type="ECO:0000256" key="3">
    <source>
        <dbReference type="ARBA" id="ARBA00022771"/>
    </source>
</evidence>
<dbReference type="RefSeq" id="XP_002139361.1">
    <property type="nucleotide sequence ID" value="XM_002139325.1"/>
</dbReference>
<feature type="domain" description="C3H1-type" evidence="6">
    <location>
        <begin position="113"/>
        <end position="136"/>
    </location>
</feature>
<dbReference type="GeneID" id="6994603"/>
<keyword evidence="1 5" id="KW-0479">Metal-binding</keyword>
<dbReference type="STRING" id="441375.B6A9X1"/>
<keyword evidence="2" id="KW-0677">Repeat</keyword>
<dbReference type="SUPFAM" id="SSF90229">
    <property type="entry name" value="CCCH zinc finger"/>
    <property type="match status" value="3"/>
</dbReference>
<accession>B6A9X1</accession>
<evidence type="ECO:0000256" key="5">
    <source>
        <dbReference type="PROSITE-ProRule" id="PRU00723"/>
    </source>
</evidence>
<dbReference type="Pfam" id="PF00642">
    <property type="entry name" value="zf-CCCH"/>
    <property type="match status" value="1"/>
</dbReference>
<dbReference type="PROSITE" id="PS50103">
    <property type="entry name" value="ZF_C3H1"/>
    <property type="match status" value="3"/>
</dbReference>
<gene>
    <name evidence="7" type="ORF">CMU_040820</name>
</gene>
<dbReference type="Gene3D" id="4.10.1000.10">
    <property type="entry name" value="Zinc finger, CCCH-type"/>
    <property type="match status" value="1"/>
</dbReference>
<feature type="domain" description="C3H1-type" evidence="6">
    <location>
        <begin position="54"/>
        <end position="81"/>
    </location>
</feature>
<feature type="zinc finger region" description="C3H1-type" evidence="5">
    <location>
        <begin position="83"/>
        <end position="110"/>
    </location>
</feature>
<dbReference type="InterPro" id="IPR045124">
    <property type="entry name" value="Su(sable)-like"/>
</dbReference>
<dbReference type="eggNOG" id="KOG1040">
    <property type="taxonomic scope" value="Eukaryota"/>
</dbReference>
<dbReference type="Proteomes" id="UP000001460">
    <property type="component" value="Unassembled WGS sequence"/>
</dbReference>
<dbReference type="GO" id="GO:0045892">
    <property type="term" value="P:negative regulation of DNA-templated transcription"/>
    <property type="evidence" value="ECO:0007669"/>
    <property type="project" value="InterPro"/>
</dbReference>
<dbReference type="GO" id="GO:0008270">
    <property type="term" value="F:zinc ion binding"/>
    <property type="evidence" value="ECO:0007669"/>
    <property type="project" value="UniProtKB-KW"/>
</dbReference>
<dbReference type="EMBL" id="DS989726">
    <property type="protein sequence ID" value="EEA05012.1"/>
    <property type="molecule type" value="Genomic_DNA"/>
</dbReference>
<organism evidence="7 8">
    <name type="scientific">Cryptosporidium muris (strain RN66)</name>
    <dbReference type="NCBI Taxonomy" id="441375"/>
    <lineage>
        <taxon>Eukaryota</taxon>
        <taxon>Sar</taxon>
        <taxon>Alveolata</taxon>
        <taxon>Apicomplexa</taxon>
        <taxon>Conoidasida</taxon>
        <taxon>Coccidia</taxon>
        <taxon>Eucoccidiorida</taxon>
        <taxon>Eimeriorina</taxon>
        <taxon>Cryptosporidiidae</taxon>
        <taxon>Cryptosporidium</taxon>
    </lineage>
</organism>
<feature type="domain" description="C3H1-type" evidence="6">
    <location>
        <begin position="83"/>
        <end position="110"/>
    </location>
</feature>
<evidence type="ECO:0000256" key="2">
    <source>
        <dbReference type="ARBA" id="ARBA00022737"/>
    </source>
</evidence>
<dbReference type="Pfam" id="PF14608">
    <property type="entry name" value="zf-CCCH_2"/>
    <property type="match status" value="1"/>
</dbReference>
<dbReference type="PANTHER" id="PTHR13119">
    <property type="entry name" value="ZINC FINGER CCCH DOMAIN-CONTAINING PROTEI"/>
    <property type="match status" value="1"/>
</dbReference>
<name>B6A9X1_CRYMR</name>
<dbReference type="PANTHER" id="PTHR13119:SF12">
    <property type="entry name" value="PROTEIN SUPPRESSOR OF SABLE"/>
    <property type="match status" value="1"/>
</dbReference>
<feature type="zinc finger region" description="C3H1-type" evidence="5">
    <location>
        <begin position="54"/>
        <end position="81"/>
    </location>
</feature>
<keyword evidence="3 5" id="KW-0863">Zinc-finger</keyword>
<dbReference type="OrthoDB" id="430732at2759"/>
<dbReference type="Gene3D" id="2.30.30.1190">
    <property type="match status" value="1"/>
</dbReference>
<keyword evidence="8" id="KW-1185">Reference proteome</keyword>
<dbReference type="VEuPathDB" id="CryptoDB:CMU_040820"/>
<sequence>MYYSTVFITQTITTCKERNGFIRLESCAKIRKNANKKKKKKRSKENLKDNPANLRTRSFCTFFLKGRCDRGSTCQFLHTAEPITKQKPCWYFLGGSCTKGAECLYSHDLSQFPCRYIHTIGFCRNLQNCRFSHRLPLYDSQKEEFVRNNKDYLLLSHKDGGPKDMDPSKRWWEPYLQKIVKEDNKESSDKIMMNKLYKECREAIPDSISTCLLKKQNETIIKTHLKSSSIISRDKTFILSHSPASYHSTNSLSYTSDSLEYKDSLFKSLVCPYVATISNNRKNDILPSYSPKHIIWQ</sequence>
<evidence type="ECO:0000313" key="7">
    <source>
        <dbReference type="EMBL" id="EEA05012.1"/>
    </source>
</evidence>
<dbReference type="InterPro" id="IPR000571">
    <property type="entry name" value="Znf_CCCH"/>
</dbReference>
<keyword evidence="4 5" id="KW-0862">Zinc</keyword>
<feature type="zinc finger region" description="C3H1-type" evidence="5">
    <location>
        <begin position="113"/>
        <end position="136"/>
    </location>
</feature>
<protein>
    <submittedName>
        <fullName evidence="7">Zinc finger, CCCH type domain-containing protein</fullName>
    </submittedName>
</protein>
<evidence type="ECO:0000313" key="8">
    <source>
        <dbReference type="Proteomes" id="UP000001460"/>
    </source>
</evidence>
<dbReference type="SMART" id="SM00356">
    <property type="entry name" value="ZnF_C3H1"/>
    <property type="match status" value="3"/>
</dbReference>
<dbReference type="GO" id="GO:0005634">
    <property type="term" value="C:nucleus"/>
    <property type="evidence" value="ECO:0007669"/>
    <property type="project" value="TreeGrafter"/>
</dbReference>
<proteinExistence type="predicted"/>